<sequence length="485" mass="53526">MIATLIHRLISTSTSVQILFALPLSLDWLGPPSFLLLSLLLITYHVTSATLRLVTRNTPLASLTGLLDIAQPLVPAACALVTCYLYLHPSDQAGPPAQAWHLPSMDSKRLLGTYLPAVYAHLLRFSSPVFSVLEGFATLLVAQCAGRFTKAYIEDGVADDKEEFEWRRLFALVFAAIVYCAGAGWLIAAHPLSPPHSTTHLPPILLGAALTTVFFLTMIGFTRRRATVVETALVFLYVIYCAWISGKEELLEPRSFGNGWLTTGWARPKSLPAELVTRTAPPAYLAHLTSTLHLPSQLGGIVGFFLTIFTKVTGLQSGWMGAKWMEGRGEVMGLEGLDMVGLATNILQHATDTMWKVAISLPPTMLISLCFRILALSLAARIIPMIRRASAGWDAEEEDRDGGDSWDDKTLGEEAPSARLTTILLSYRKAILIAVYTHLLLLDNGSQVWWRWINIFITLGVWALELNIEDEYDDDGESMKSWKMD</sequence>
<keyword evidence="1" id="KW-1133">Transmembrane helix</keyword>
<feature type="transmembrane region" description="Helical" evidence="1">
    <location>
        <begin position="200"/>
        <end position="221"/>
    </location>
</feature>
<dbReference type="Proteomes" id="UP000620104">
    <property type="component" value="Unassembled WGS sequence"/>
</dbReference>
<dbReference type="GO" id="GO:0048309">
    <property type="term" value="P:endoplasmic reticulum inheritance"/>
    <property type="evidence" value="ECO:0007669"/>
    <property type="project" value="TreeGrafter"/>
</dbReference>
<keyword evidence="1" id="KW-0472">Membrane</keyword>
<dbReference type="AlphaFoldDB" id="A0A8H3TVA5"/>
<evidence type="ECO:0000313" key="2">
    <source>
        <dbReference type="EMBL" id="GHJ87558.1"/>
    </source>
</evidence>
<comment type="caution">
    <text evidence="2">The sequence shown here is derived from an EMBL/GenBank/DDBJ whole genome shotgun (WGS) entry which is preliminary data.</text>
</comment>
<accession>A0A8H3TVA5</accession>
<dbReference type="EMBL" id="BLZA01000023">
    <property type="protein sequence ID" value="GHJ87558.1"/>
    <property type="molecule type" value="Genomic_DNA"/>
</dbReference>
<name>A0A8H3TVA5_9TREE</name>
<dbReference type="InterPro" id="IPR013635">
    <property type="entry name" value="Ice2"/>
</dbReference>
<dbReference type="OrthoDB" id="5577218at2759"/>
<feature type="transmembrane region" description="Helical" evidence="1">
    <location>
        <begin position="228"/>
        <end position="246"/>
    </location>
</feature>
<dbReference type="PANTHER" id="PTHR31726">
    <property type="entry name" value="PROTEIN ICE2"/>
    <property type="match status" value="1"/>
</dbReference>
<dbReference type="GO" id="GO:0000921">
    <property type="term" value="P:septin ring assembly"/>
    <property type="evidence" value="ECO:0007669"/>
    <property type="project" value="TreeGrafter"/>
</dbReference>
<proteinExistence type="predicted"/>
<dbReference type="GO" id="GO:0097038">
    <property type="term" value="C:perinuclear endoplasmic reticulum"/>
    <property type="evidence" value="ECO:0007669"/>
    <property type="project" value="TreeGrafter"/>
</dbReference>
<keyword evidence="3" id="KW-1185">Reference proteome</keyword>
<evidence type="ECO:0000256" key="1">
    <source>
        <dbReference type="SAM" id="Phobius"/>
    </source>
</evidence>
<gene>
    <name evidence="2" type="ORF">NliqN6_3960</name>
</gene>
<dbReference type="GO" id="GO:0005789">
    <property type="term" value="C:endoplasmic reticulum membrane"/>
    <property type="evidence" value="ECO:0007669"/>
    <property type="project" value="TreeGrafter"/>
</dbReference>
<protein>
    <submittedName>
        <fullName evidence="2">Uncharacterized protein</fullName>
    </submittedName>
</protein>
<dbReference type="GO" id="GO:0032541">
    <property type="term" value="C:cortical endoplasmic reticulum"/>
    <property type="evidence" value="ECO:0007669"/>
    <property type="project" value="TreeGrafter"/>
</dbReference>
<dbReference type="PANTHER" id="PTHR31726:SF2">
    <property type="entry name" value="PROTEIN ICE2"/>
    <property type="match status" value="1"/>
</dbReference>
<feature type="transmembrane region" description="Helical" evidence="1">
    <location>
        <begin position="364"/>
        <end position="383"/>
    </location>
</feature>
<dbReference type="Pfam" id="PF08426">
    <property type="entry name" value="ICE2"/>
    <property type="match status" value="2"/>
</dbReference>
<feature type="transmembrane region" description="Helical" evidence="1">
    <location>
        <begin position="169"/>
        <end position="188"/>
    </location>
</feature>
<evidence type="ECO:0000313" key="3">
    <source>
        <dbReference type="Proteomes" id="UP000620104"/>
    </source>
</evidence>
<reference evidence="2" key="1">
    <citation type="submission" date="2020-07" db="EMBL/GenBank/DDBJ databases">
        <title>Draft Genome Sequence of a Deep-Sea Yeast, Naganishia (Cryptococcus) liquefaciens strain N6.</title>
        <authorList>
            <person name="Han Y.W."/>
            <person name="Kajitani R."/>
            <person name="Morimoto H."/>
            <person name="Parhat M."/>
            <person name="Tsubouchi H."/>
            <person name="Bakenova O."/>
            <person name="Ogata M."/>
            <person name="Argunhan B."/>
            <person name="Aoki R."/>
            <person name="Kajiwara S."/>
            <person name="Itoh T."/>
            <person name="Iwasaki H."/>
        </authorList>
    </citation>
    <scope>NUCLEOTIDE SEQUENCE</scope>
    <source>
        <strain evidence="2">N6</strain>
    </source>
</reference>
<organism evidence="2 3">
    <name type="scientific">Naganishia liquefaciens</name>
    <dbReference type="NCBI Taxonomy" id="104408"/>
    <lineage>
        <taxon>Eukaryota</taxon>
        <taxon>Fungi</taxon>
        <taxon>Dikarya</taxon>
        <taxon>Basidiomycota</taxon>
        <taxon>Agaricomycotina</taxon>
        <taxon>Tremellomycetes</taxon>
        <taxon>Filobasidiales</taxon>
        <taxon>Filobasidiaceae</taxon>
        <taxon>Naganishia</taxon>
    </lineage>
</organism>
<keyword evidence="1" id="KW-0812">Transmembrane</keyword>